<keyword evidence="3" id="KW-1185">Reference proteome</keyword>
<evidence type="ECO:0000259" key="1">
    <source>
        <dbReference type="SMART" id="SM00460"/>
    </source>
</evidence>
<protein>
    <submittedName>
        <fullName evidence="2">Transglutaminase family protein</fullName>
    </submittedName>
</protein>
<dbReference type="Pfam" id="PF01841">
    <property type="entry name" value="Transglut_core"/>
    <property type="match status" value="1"/>
</dbReference>
<dbReference type="InterPro" id="IPR038765">
    <property type="entry name" value="Papain-like_cys_pep_sf"/>
</dbReference>
<organism evidence="2 3">
    <name type="scientific">Paenimyroides ceti</name>
    <dbReference type="NCBI Taxonomy" id="395087"/>
    <lineage>
        <taxon>Bacteria</taxon>
        <taxon>Pseudomonadati</taxon>
        <taxon>Bacteroidota</taxon>
        <taxon>Flavobacteriia</taxon>
        <taxon>Flavobacteriales</taxon>
        <taxon>Flavobacteriaceae</taxon>
        <taxon>Paenimyroides</taxon>
    </lineage>
</organism>
<sequence length="266" mass="31044">MRELFKGEFAIALQALPVYLCHKYKCVMDNYLKETKILDYSNVSIQELLEQRGWKDLGNVSRVKAIYNFVRDEIKFGYNVSDDIPASEILQDGYGQCNTKATLLMTLLRATGIPNRIHGFTIDKALQKGAITGIWYKLSPQNILHSWVEVWVNEQWYFLEGVILDKPYLTKLQEQNSDCKTTFCGFGVYTDNFENPPIEWNLNNTFIQDKGINQDFGVFDTPDEFYSKHQQKLNALKRFVFQYIVRYIMNNNVEIIRNKSVTNLKN</sequence>
<dbReference type="PANTHER" id="PTHR33490:SF3">
    <property type="entry name" value="CONSERVED INTEGRAL MEMBRANE PROTEIN"/>
    <property type="match status" value="1"/>
</dbReference>
<dbReference type="InterPro" id="IPR002931">
    <property type="entry name" value="Transglutaminase-like"/>
</dbReference>
<dbReference type="EMBL" id="JAUFQU010000001">
    <property type="protein sequence ID" value="MDN3707284.1"/>
    <property type="molecule type" value="Genomic_DNA"/>
</dbReference>
<comment type="caution">
    <text evidence="2">The sequence shown here is derived from an EMBL/GenBank/DDBJ whole genome shotgun (WGS) entry which is preliminary data.</text>
</comment>
<feature type="domain" description="Transglutaminase-like" evidence="1">
    <location>
        <begin position="89"/>
        <end position="163"/>
    </location>
</feature>
<dbReference type="Proteomes" id="UP001242368">
    <property type="component" value="Unassembled WGS sequence"/>
</dbReference>
<dbReference type="RefSeq" id="WP_237219449.1">
    <property type="nucleotide sequence ID" value="NZ_JAUFQU010000001.1"/>
</dbReference>
<reference evidence="3" key="1">
    <citation type="journal article" date="2019" name="Int. J. Syst. Evol. Microbiol.">
        <title>The Global Catalogue of Microorganisms (GCM) 10K type strain sequencing project: providing services to taxonomists for standard genome sequencing and annotation.</title>
        <authorList>
            <consortium name="The Broad Institute Genomics Platform"/>
            <consortium name="The Broad Institute Genome Sequencing Center for Infectious Disease"/>
            <person name="Wu L."/>
            <person name="Ma J."/>
        </authorList>
    </citation>
    <scope>NUCLEOTIDE SEQUENCE [LARGE SCALE GENOMIC DNA]</scope>
    <source>
        <strain evidence="3">CECT 7184</strain>
    </source>
</reference>
<evidence type="ECO:0000313" key="2">
    <source>
        <dbReference type="EMBL" id="MDN3707284.1"/>
    </source>
</evidence>
<dbReference type="SUPFAM" id="SSF54001">
    <property type="entry name" value="Cysteine proteinases"/>
    <property type="match status" value="1"/>
</dbReference>
<dbReference type="PANTHER" id="PTHR33490">
    <property type="entry name" value="BLR5614 PROTEIN-RELATED"/>
    <property type="match status" value="1"/>
</dbReference>
<accession>A0ABT8CRZ4</accession>
<evidence type="ECO:0000313" key="3">
    <source>
        <dbReference type="Proteomes" id="UP001242368"/>
    </source>
</evidence>
<gene>
    <name evidence="2" type="ORF">QW060_09065</name>
</gene>
<name>A0ABT8CRZ4_9FLAO</name>
<dbReference type="SMART" id="SM00460">
    <property type="entry name" value="TGc"/>
    <property type="match status" value="1"/>
</dbReference>
<proteinExistence type="predicted"/>
<dbReference type="Gene3D" id="3.10.620.30">
    <property type="match status" value="1"/>
</dbReference>